<dbReference type="PROSITE" id="PS50048">
    <property type="entry name" value="ZN2_CY6_FUNGAL_2"/>
    <property type="match status" value="1"/>
</dbReference>
<dbReference type="GO" id="GO:0000981">
    <property type="term" value="F:DNA-binding transcription factor activity, RNA polymerase II-specific"/>
    <property type="evidence" value="ECO:0007669"/>
    <property type="project" value="InterPro"/>
</dbReference>
<keyword evidence="2" id="KW-0805">Transcription regulation</keyword>
<feature type="domain" description="Zn(2)-C6 fungal-type" evidence="7">
    <location>
        <begin position="38"/>
        <end position="70"/>
    </location>
</feature>
<dbReference type="AlphaFoldDB" id="A0A6H0Y0H9"/>
<dbReference type="Proteomes" id="UP000503462">
    <property type="component" value="Chromosome 4"/>
</dbReference>
<dbReference type="CDD" id="cd12148">
    <property type="entry name" value="fungal_TF_MHR"/>
    <property type="match status" value="1"/>
</dbReference>
<evidence type="ECO:0000313" key="8">
    <source>
        <dbReference type="EMBL" id="QIX00436.1"/>
    </source>
</evidence>
<dbReference type="InterPro" id="IPR001138">
    <property type="entry name" value="Zn2Cys6_DnaBD"/>
</dbReference>
<dbReference type="PROSITE" id="PS00463">
    <property type="entry name" value="ZN2_CY6_FUNGAL_1"/>
    <property type="match status" value="1"/>
</dbReference>
<keyword evidence="1" id="KW-0479">Metal-binding</keyword>
<dbReference type="EMBL" id="CP051142">
    <property type="protein sequence ID" value="QIX00436.1"/>
    <property type="molecule type" value="Genomic_DNA"/>
</dbReference>
<feature type="compositionally biased region" description="Polar residues" evidence="6">
    <location>
        <begin position="90"/>
        <end position="106"/>
    </location>
</feature>
<evidence type="ECO:0000256" key="2">
    <source>
        <dbReference type="ARBA" id="ARBA00023015"/>
    </source>
</evidence>
<dbReference type="SUPFAM" id="SSF57701">
    <property type="entry name" value="Zn2/Cys6 DNA-binding domain"/>
    <property type="match status" value="1"/>
</dbReference>
<dbReference type="GO" id="GO:0008270">
    <property type="term" value="F:zinc ion binding"/>
    <property type="evidence" value="ECO:0007669"/>
    <property type="project" value="InterPro"/>
</dbReference>
<dbReference type="Pfam" id="PF04082">
    <property type="entry name" value="Fungal_trans"/>
    <property type="match status" value="1"/>
</dbReference>
<evidence type="ECO:0000256" key="5">
    <source>
        <dbReference type="ARBA" id="ARBA00023242"/>
    </source>
</evidence>
<dbReference type="InterPro" id="IPR051127">
    <property type="entry name" value="Fungal_SecMet_Regulators"/>
</dbReference>
<name>A0A6H0Y0H9_9PEZI</name>
<dbReference type="GO" id="GO:0000435">
    <property type="term" value="P:positive regulation of transcription from RNA polymerase II promoter by galactose"/>
    <property type="evidence" value="ECO:0007669"/>
    <property type="project" value="TreeGrafter"/>
</dbReference>
<keyword evidence="3" id="KW-0238">DNA-binding</keyword>
<feature type="region of interest" description="Disordered" evidence="6">
    <location>
        <begin position="1"/>
        <end position="37"/>
    </location>
</feature>
<evidence type="ECO:0000256" key="3">
    <source>
        <dbReference type="ARBA" id="ARBA00023125"/>
    </source>
</evidence>
<dbReference type="PANTHER" id="PTHR47424:SF3">
    <property type="entry name" value="REGULATORY PROTEIN GAL4"/>
    <property type="match status" value="1"/>
</dbReference>
<evidence type="ECO:0000256" key="6">
    <source>
        <dbReference type="SAM" id="MobiDB-lite"/>
    </source>
</evidence>
<dbReference type="Gene3D" id="4.10.240.10">
    <property type="entry name" value="Zn(2)-C6 fungal-type DNA-binding domain"/>
    <property type="match status" value="1"/>
</dbReference>
<dbReference type="SMART" id="SM00906">
    <property type="entry name" value="Fungal_trans"/>
    <property type="match status" value="1"/>
</dbReference>
<organism evidence="8 9">
    <name type="scientific">Peltaster fructicola</name>
    <dbReference type="NCBI Taxonomy" id="286661"/>
    <lineage>
        <taxon>Eukaryota</taxon>
        <taxon>Fungi</taxon>
        <taxon>Dikarya</taxon>
        <taxon>Ascomycota</taxon>
        <taxon>Pezizomycotina</taxon>
        <taxon>Dothideomycetes</taxon>
        <taxon>Dothideomycetes incertae sedis</taxon>
        <taxon>Peltaster</taxon>
    </lineage>
</organism>
<evidence type="ECO:0000313" key="9">
    <source>
        <dbReference type="Proteomes" id="UP000503462"/>
    </source>
</evidence>
<protein>
    <recommendedName>
        <fullName evidence="7">Zn(2)-C6 fungal-type domain-containing protein</fullName>
    </recommendedName>
</protein>
<evidence type="ECO:0000256" key="1">
    <source>
        <dbReference type="ARBA" id="ARBA00022723"/>
    </source>
</evidence>
<keyword evidence="4" id="KW-0804">Transcription</keyword>
<dbReference type="CDD" id="cd00067">
    <property type="entry name" value="GAL4"/>
    <property type="match status" value="1"/>
</dbReference>
<dbReference type="GO" id="GO:0005634">
    <property type="term" value="C:nucleus"/>
    <property type="evidence" value="ECO:0007669"/>
    <property type="project" value="TreeGrafter"/>
</dbReference>
<accession>A0A6H0Y0H9</accession>
<dbReference type="SMART" id="SM00066">
    <property type="entry name" value="GAL4"/>
    <property type="match status" value="1"/>
</dbReference>
<dbReference type="GO" id="GO:0006351">
    <property type="term" value="P:DNA-templated transcription"/>
    <property type="evidence" value="ECO:0007669"/>
    <property type="project" value="InterPro"/>
</dbReference>
<feature type="region of interest" description="Disordered" evidence="6">
    <location>
        <begin position="65"/>
        <end position="110"/>
    </location>
</feature>
<dbReference type="InterPro" id="IPR036864">
    <property type="entry name" value="Zn2-C6_fun-type_DNA-bd_sf"/>
</dbReference>
<dbReference type="OrthoDB" id="424974at2759"/>
<sequence length="715" mass="80817">MSDLYTILANDAEPRQGSPPPTSDLSEPARKRPRVNQACETCRDRKTRCGGERPVCLACERRGVGSSCSYDRSTVKRKASSRGPSELVDQYQTTPSQGERQTTHYPVTSGFAPINRNIDFARSQTAQRPSLPHVVDRAIDTPETQSRDSINGVYGPSSTVAFMHTIADEPVNTVDPQPLVLGQRKSASARVNFRPPEKMFVSDGSQTLLPRRRDADDYVRCFWEYIHPLFPVLHKQSFMHQYEQLWSAENDPEQPEFDETMFMSALNIVFAIGCRSSKLVPNDHKVSLADEFYQRSRRTFCYDVLDTATISMMQLLLLIVVYLQSTHHAVRCWNAIGLAVRAGQSIGLHMDSTIDSERSQLQTEMRRRIWHTCISLDRVVAMVFGRPAATQKTDLPLPSMIDDEYLSEDIRGVQPREQLPKLGLFNYSCLLFDILEDILSTFYTGNTVTSERNAEDEAHSMVTAVIGFTKRIDNFVAKVPEWLLVEHDLHTDSHVRLQQRVLRSRILYVRLLSTRPLLMLATSRRLLTKSRARALEDDVIRSCCVRCLGTAQDLISETHAHLMESHRSSAWHTTVFTCASLMVLLATIKSCQVAADDAEIHKSWEQAINILEYYQDQVPPAAEGIRMLQTLKRQLLADRKPAGTLKRPECSYAADSAPEKTVNAQLGHVQTPVSVALEPSDEMDVGELGIGFDDITDAWLSQHFFDTNWLEIPSW</sequence>
<gene>
    <name evidence="8" type="ORF">AMS68_005953</name>
</gene>
<reference evidence="8 9" key="1">
    <citation type="journal article" date="2016" name="Sci. Rep.">
        <title>Peltaster fructicola genome reveals evolution from an invasive phytopathogen to an ectophytic parasite.</title>
        <authorList>
            <person name="Xu C."/>
            <person name="Chen H."/>
            <person name="Gleason M.L."/>
            <person name="Xu J.R."/>
            <person name="Liu H."/>
            <person name="Zhang R."/>
            <person name="Sun G."/>
        </authorList>
    </citation>
    <scope>NUCLEOTIDE SEQUENCE [LARGE SCALE GENOMIC DNA]</scope>
    <source>
        <strain evidence="8 9">LNHT1506</strain>
    </source>
</reference>
<dbReference type="Pfam" id="PF00172">
    <property type="entry name" value="Zn_clus"/>
    <property type="match status" value="1"/>
</dbReference>
<dbReference type="GO" id="GO:0000978">
    <property type="term" value="F:RNA polymerase II cis-regulatory region sequence-specific DNA binding"/>
    <property type="evidence" value="ECO:0007669"/>
    <property type="project" value="TreeGrafter"/>
</dbReference>
<proteinExistence type="predicted"/>
<evidence type="ECO:0000259" key="7">
    <source>
        <dbReference type="PROSITE" id="PS50048"/>
    </source>
</evidence>
<dbReference type="PANTHER" id="PTHR47424">
    <property type="entry name" value="REGULATORY PROTEIN GAL4"/>
    <property type="match status" value="1"/>
</dbReference>
<evidence type="ECO:0000256" key="4">
    <source>
        <dbReference type="ARBA" id="ARBA00023163"/>
    </source>
</evidence>
<dbReference type="InterPro" id="IPR007219">
    <property type="entry name" value="XnlR_reg_dom"/>
</dbReference>
<keyword evidence="5" id="KW-0539">Nucleus</keyword>
<keyword evidence="9" id="KW-1185">Reference proteome</keyword>